<proteinExistence type="predicted"/>
<gene>
    <name evidence="1" type="ORF">DSO57_1032951</name>
</gene>
<sequence>MAYWWLVPPGWEPDFVSLAPSLTMPIILESPPPIPILQKDPVSPANGSTGLANDPKITGDTVAEELQKLPV</sequence>
<accession>A0ACC2SPM1</accession>
<dbReference type="EMBL" id="QTSX02004513">
    <property type="protein sequence ID" value="KAJ9064196.1"/>
    <property type="molecule type" value="Genomic_DNA"/>
</dbReference>
<reference evidence="1" key="1">
    <citation type="submission" date="2022-04" db="EMBL/GenBank/DDBJ databases">
        <title>Genome of the entomopathogenic fungus Entomophthora muscae.</title>
        <authorList>
            <person name="Elya C."/>
            <person name="Lovett B.R."/>
            <person name="Lee E."/>
            <person name="Macias A.M."/>
            <person name="Hajek A.E."/>
            <person name="De Bivort B.L."/>
            <person name="Kasson M.T."/>
            <person name="De Fine Licht H.H."/>
            <person name="Stajich J.E."/>
        </authorList>
    </citation>
    <scope>NUCLEOTIDE SEQUENCE</scope>
    <source>
        <strain evidence="1">Berkeley</strain>
    </source>
</reference>
<keyword evidence="2" id="KW-1185">Reference proteome</keyword>
<dbReference type="Proteomes" id="UP001165960">
    <property type="component" value="Unassembled WGS sequence"/>
</dbReference>
<protein>
    <submittedName>
        <fullName evidence="1">Uncharacterized protein</fullName>
    </submittedName>
</protein>
<evidence type="ECO:0000313" key="1">
    <source>
        <dbReference type="EMBL" id="KAJ9064196.1"/>
    </source>
</evidence>
<comment type="caution">
    <text evidence="1">The sequence shown here is derived from an EMBL/GenBank/DDBJ whole genome shotgun (WGS) entry which is preliminary data.</text>
</comment>
<name>A0ACC2SPM1_9FUNG</name>
<organism evidence="1 2">
    <name type="scientific">Entomophthora muscae</name>
    <dbReference type="NCBI Taxonomy" id="34485"/>
    <lineage>
        <taxon>Eukaryota</taxon>
        <taxon>Fungi</taxon>
        <taxon>Fungi incertae sedis</taxon>
        <taxon>Zoopagomycota</taxon>
        <taxon>Entomophthoromycotina</taxon>
        <taxon>Entomophthoromycetes</taxon>
        <taxon>Entomophthorales</taxon>
        <taxon>Entomophthoraceae</taxon>
        <taxon>Entomophthora</taxon>
    </lineage>
</organism>
<evidence type="ECO:0000313" key="2">
    <source>
        <dbReference type="Proteomes" id="UP001165960"/>
    </source>
</evidence>